<dbReference type="Gramene" id="Solyc01g057113.1.1">
    <property type="protein sequence ID" value="Solyc01g057113.1.1"/>
    <property type="gene ID" value="Solyc01g057113.1"/>
</dbReference>
<evidence type="ECO:0008006" key="4">
    <source>
        <dbReference type="Google" id="ProtNLM"/>
    </source>
</evidence>
<dbReference type="EnsemblPlants" id="Solyc01g057113.1.1">
    <property type="protein sequence ID" value="Solyc01g057113.1.1"/>
    <property type="gene ID" value="Solyc01g057113.1"/>
</dbReference>
<protein>
    <recommendedName>
        <fullName evidence="4">Reverse transcriptase Ty1/copia-type domain-containing protein</fullName>
    </recommendedName>
</protein>
<feature type="region of interest" description="Disordered" evidence="1">
    <location>
        <begin position="19"/>
        <end position="52"/>
    </location>
</feature>
<keyword evidence="3" id="KW-1185">Reference proteome</keyword>
<name>A0A3Q7EE71_SOLLC</name>
<proteinExistence type="predicted"/>
<accession>A0A3Q7EE71</accession>
<sequence length="176" mass="20268">MFSYPLEYLSYYRRFKSKINPPPEIAPQPESENFSRPAPPKPPRRSARVSQTPECLQWQLKDSFNKKDFGAFTYFYGLEVHNVVSESNVKYRCEEGYVLPDQTMFRQLIGILNYLTVSRPDISLVVQQVSLFMQAPPHLHLLVVLRIIQYLLGTSTRGLFFPSGSPILLDAFSDSD</sequence>
<reference evidence="2" key="1">
    <citation type="journal article" date="2012" name="Nature">
        <title>The tomato genome sequence provides insights into fleshy fruit evolution.</title>
        <authorList>
            <consortium name="Tomato Genome Consortium"/>
        </authorList>
    </citation>
    <scope>NUCLEOTIDE SEQUENCE [LARGE SCALE GENOMIC DNA]</scope>
    <source>
        <strain evidence="2">cv. Heinz 1706</strain>
    </source>
</reference>
<evidence type="ECO:0000313" key="2">
    <source>
        <dbReference type="EnsemblPlants" id="Solyc01g057113.1.1"/>
    </source>
</evidence>
<dbReference type="InParanoid" id="A0A3Q7EE71"/>
<dbReference type="AlphaFoldDB" id="A0A3Q7EE71"/>
<organism evidence="2">
    <name type="scientific">Solanum lycopersicum</name>
    <name type="common">Tomato</name>
    <name type="synonym">Lycopersicon esculentum</name>
    <dbReference type="NCBI Taxonomy" id="4081"/>
    <lineage>
        <taxon>Eukaryota</taxon>
        <taxon>Viridiplantae</taxon>
        <taxon>Streptophyta</taxon>
        <taxon>Embryophyta</taxon>
        <taxon>Tracheophyta</taxon>
        <taxon>Spermatophyta</taxon>
        <taxon>Magnoliopsida</taxon>
        <taxon>eudicotyledons</taxon>
        <taxon>Gunneridae</taxon>
        <taxon>Pentapetalae</taxon>
        <taxon>asterids</taxon>
        <taxon>lamiids</taxon>
        <taxon>Solanales</taxon>
        <taxon>Solanaceae</taxon>
        <taxon>Solanoideae</taxon>
        <taxon>Solaneae</taxon>
        <taxon>Solanum</taxon>
        <taxon>Solanum subgen. Lycopersicon</taxon>
    </lineage>
</organism>
<evidence type="ECO:0000313" key="3">
    <source>
        <dbReference type="Proteomes" id="UP000004994"/>
    </source>
</evidence>
<reference evidence="2" key="2">
    <citation type="submission" date="2019-01" db="UniProtKB">
        <authorList>
            <consortium name="EnsemblPlants"/>
        </authorList>
    </citation>
    <scope>IDENTIFICATION</scope>
    <source>
        <strain evidence="2">cv. Heinz 1706</strain>
    </source>
</reference>
<dbReference type="PANTHER" id="PTHR11439">
    <property type="entry name" value="GAG-POL-RELATED RETROTRANSPOSON"/>
    <property type="match status" value="1"/>
</dbReference>
<dbReference type="STRING" id="4081.A0A3Q7EE71"/>
<dbReference type="Proteomes" id="UP000004994">
    <property type="component" value="Chromosome 1"/>
</dbReference>
<dbReference type="PANTHER" id="PTHR11439:SF497">
    <property type="entry name" value="CYSTEINE-RICH RLK (RECEPTOR-LIKE PROTEIN KINASE) 8"/>
    <property type="match status" value="1"/>
</dbReference>
<evidence type="ECO:0000256" key="1">
    <source>
        <dbReference type="SAM" id="MobiDB-lite"/>
    </source>
</evidence>